<organism evidence="3 4">
    <name type="scientific">Mycolicibacterium helvum</name>
    <dbReference type="NCBI Taxonomy" id="1534349"/>
    <lineage>
        <taxon>Bacteria</taxon>
        <taxon>Bacillati</taxon>
        <taxon>Actinomycetota</taxon>
        <taxon>Actinomycetes</taxon>
        <taxon>Mycobacteriales</taxon>
        <taxon>Mycobacteriaceae</taxon>
        <taxon>Mycolicibacterium</taxon>
    </lineage>
</organism>
<evidence type="ECO:0000259" key="2">
    <source>
        <dbReference type="Pfam" id="PF16525"/>
    </source>
</evidence>
<dbReference type="InterPro" id="IPR032407">
    <property type="entry name" value="MHB"/>
</dbReference>
<dbReference type="EMBL" id="AP022596">
    <property type="protein sequence ID" value="BBY63727.1"/>
    <property type="molecule type" value="Genomic_DNA"/>
</dbReference>
<feature type="domain" description="Haemophore haem-binding" evidence="2">
    <location>
        <begin position="48"/>
        <end position="124"/>
    </location>
</feature>
<dbReference type="InterPro" id="IPR038378">
    <property type="entry name" value="MHB_sf"/>
</dbReference>
<name>A0A7I7T369_9MYCO</name>
<dbReference type="Gene3D" id="1.20.20.20">
    <property type="entry name" value="Haemophore, haem-binding domain"/>
    <property type="match status" value="1"/>
</dbReference>
<evidence type="ECO:0000256" key="1">
    <source>
        <dbReference type="SAM" id="SignalP"/>
    </source>
</evidence>
<proteinExistence type="predicted"/>
<reference evidence="3 4" key="1">
    <citation type="journal article" date="2019" name="Emerg. Microbes Infect.">
        <title>Comprehensive subspecies identification of 175 nontuberculous mycobacteria species based on 7547 genomic profiles.</title>
        <authorList>
            <person name="Matsumoto Y."/>
            <person name="Kinjo T."/>
            <person name="Motooka D."/>
            <person name="Nabeya D."/>
            <person name="Jung N."/>
            <person name="Uechi K."/>
            <person name="Horii T."/>
            <person name="Iida T."/>
            <person name="Fujita J."/>
            <person name="Nakamura S."/>
        </authorList>
    </citation>
    <scope>NUCLEOTIDE SEQUENCE [LARGE SCALE GENOMIC DNA]</scope>
    <source>
        <strain evidence="3 4">JCM 30396</strain>
    </source>
</reference>
<feature type="chain" id="PRO_5029630130" description="Haemophore haem-binding domain-containing protein" evidence="1">
    <location>
        <begin position="47"/>
        <end position="142"/>
    </location>
</feature>
<keyword evidence="4" id="KW-1185">Reference proteome</keyword>
<dbReference type="AlphaFoldDB" id="A0A7I7T369"/>
<dbReference type="KEGG" id="mhev:MHEL_19700"/>
<evidence type="ECO:0000313" key="3">
    <source>
        <dbReference type="EMBL" id="BBY63727.1"/>
    </source>
</evidence>
<dbReference type="Pfam" id="PF16525">
    <property type="entry name" value="MHB"/>
    <property type="match status" value="1"/>
</dbReference>
<dbReference type="GO" id="GO:0020037">
    <property type="term" value="F:heme binding"/>
    <property type="evidence" value="ECO:0007669"/>
    <property type="project" value="InterPro"/>
</dbReference>
<feature type="signal peptide" evidence="1">
    <location>
        <begin position="1"/>
        <end position="46"/>
    </location>
</feature>
<sequence length="142" mass="14545">MGDKQKKEVIVMFSSIAPSRKAAAICAGWLVGGLAAATLAAPMASAAPDCSSAGVSNTVSSVTGSAHQYLAGHPGANQVLTAAYTQPRPQAEANVRGYFTANPGEYYELRGILAPIGDTQQACNVTVLPPDLQTAYNAFMAG</sequence>
<keyword evidence="1" id="KW-0732">Signal</keyword>
<evidence type="ECO:0000313" key="4">
    <source>
        <dbReference type="Proteomes" id="UP000467148"/>
    </source>
</evidence>
<dbReference type="Proteomes" id="UP000467148">
    <property type="component" value="Chromosome"/>
</dbReference>
<accession>A0A7I7T369</accession>
<dbReference type="NCBIfam" id="TIGR04529">
    <property type="entry name" value="MTB_hemophore"/>
    <property type="match status" value="1"/>
</dbReference>
<protein>
    <recommendedName>
        <fullName evidence="2">Haemophore haem-binding domain-containing protein</fullName>
    </recommendedName>
</protein>
<gene>
    <name evidence="3" type="ORF">MHEL_19700</name>
</gene>